<comment type="catalytic activity">
    <reaction evidence="9">
        <text>S-methyl-5'-thioadenosine + phosphate = 5-(methylsulfanyl)-alpha-D-ribose 1-phosphate + adenine</text>
        <dbReference type="Rhea" id="RHEA:11852"/>
        <dbReference type="ChEBI" id="CHEBI:16708"/>
        <dbReference type="ChEBI" id="CHEBI:17509"/>
        <dbReference type="ChEBI" id="CHEBI:43474"/>
        <dbReference type="ChEBI" id="CHEBI:58533"/>
        <dbReference type="EC" id="2.4.2.28"/>
    </reaction>
    <physiologicalReaction direction="left-to-right" evidence="9">
        <dbReference type="Rhea" id="RHEA:11853"/>
    </physiologicalReaction>
</comment>
<evidence type="ECO:0000256" key="9">
    <source>
        <dbReference type="ARBA" id="ARBA00049893"/>
    </source>
</evidence>
<dbReference type="Gene3D" id="3.60.140.10">
    <property type="entry name" value="CNF1/YfiH-like putative cysteine hydrolases"/>
    <property type="match status" value="1"/>
</dbReference>
<evidence type="ECO:0000256" key="2">
    <source>
        <dbReference type="ARBA" id="ARBA00007353"/>
    </source>
</evidence>
<dbReference type="AlphaFoldDB" id="A0A1J5R243"/>
<comment type="catalytic activity">
    <reaction evidence="7">
        <text>adenosine + H2O + H(+) = inosine + NH4(+)</text>
        <dbReference type="Rhea" id="RHEA:24408"/>
        <dbReference type="ChEBI" id="CHEBI:15377"/>
        <dbReference type="ChEBI" id="CHEBI:15378"/>
        <dbReference type="ChEBI" id="CHEBI:16335"/>
        <dbReference type="ChEBI" id="CHEBI:17596"/>
        <dbReference type="ChEBI" id="CHEBI:28938"/>
        <dbReference type="EC" id="3.5.4.4"/>
    </reaction>
    <physiologicalReaction direction="left-to-right" evidence="7">
        <dbReference type="Rhea" id="RHEA:24409"/>
    </physiologicalReaction>
</comment>
<keyword evidence="4" id="KW-0479">Metal-binding</keyword>
<dbReference type="InterPro" id="IPR011324">
    <property type="entry name" value="Cytotoxic_necrot_fac-like_cat"/>
</dbReference>
<dbReference type="CDD" id="cd16833">
    <property type="entry name" value="YfiH"/>
    <property type="match status" value="1"/>
</dbReference>
<dbReference type="PANTHER" id="PTHR30616:SF2">
    <property type="entry name" value="PURINE NUCLEOSIDE PHOSPHORYLASE LACC1"/>
    <property type="match status" value="1"/>
</dbReference>
<evidence type="ECO:0000256" key="5">
    <source>
        <dbReference type="ARBA" id="ARBA00022801"/>
    </source>
</evidence>
<reference evidence="10" key="1">
    <citation type="submission" date="2016-10" db="EMBL/GenBank/DDBJ databases">
        <title>Sequence of Gallionella enrichment culture.</title>
        <authorList>
            <person name="Poehlein A."/>
            <person name="Muehling M."/>
            <person name="Daniel R."/>
        </authorList>
    </citation>
    <scope>NUCLEOTIDE SEQUENCE</scope>
</reference>
<evidence type="ECO:0000313" key="10">
    <source>
        <dbReference type="EMBL" id="OIQ82221.1"/>
    </source>
</evidence>
<dbReference type="GO" id="GO:0016787">
    <property type="term" value="F:hydrolase activity"/>
    <property type="evidence" value="ECO:0007669"/>
    <property type="project" value="UniProtKB-KW"/>
</dbReference>
<evidence type="ECO:0000256" key="8">
    <source>
        <dbReference type="ARBA" id="ARBA00048968"/>
    </source>
</evidence>
<keyword evidence="3" id="KW-0808">Transferase</keyword>
<accession>A0A1J5R243</accession>
<comment type="caution">
    <text evidence="10">The sequence shown here is derived from an EMBL/GenBank/DDBJ whole genome shotgun (WGS) entry which is preliminary data.</text>
</comment>
<comment type="catalytic activity">
    <reaction evidence="8">
        <text>adenosine + phosphate = alpha-D-ribose 1-phosphate + adenine</text>
        <dbReference type="Rhea" id="RHEA:27642"/>
        <dbReference type="ChEBI" id="CHEBI:16335"/>
        <dbReference type="ChEBI" id="CHEBI:16708"/>
        <dbReference type="ChEBI" id="CHEBI:43474"/>
        <dbReference type="ChEBI" id="CHEBI:57720"/>
        <dbReference type="EC" id="2.4.2.1"/>
    </reaction>
    <physiologicalReaction direction="left-to-right" evidence="8">
        <dbReference type="Rhea" id="RHEA:27643"/>
    </physiologicalReaction>
</comment>
<dbReference type="Pfam" id="PF02578">
    <property type="entry name" value="Cu-oxidase_4"/>
    <property type="match status" value="1"/>
</dbReference>
<dbReference type="GO" id="GO:0005507">
    <property type="term" value="F:copper ion binding"/>
    <property type="evidence" value="ECO:0007669"/>
    <property type="project" value="TreeGrafter"/>
</dbReference>
<comment type="similarity">
    <text evidence="2">Belongs to the purine nucleoside phosphorylase YfiH/LACC1 family.</text>
</comment>
<sequence length="251" mass="26558">MTPLADAVLHGAHGARALFTTRRGGLSVAPYDSLNLGDHVGDAPAAVAANRALVLDALREEGLQRIAWLEQVHGSEVVDLDAWDGFAVPRADAAVTSRRGLAACVLVADCLPVLLAAPGAVGAAHAGWRGLAGGVVENCARALCDKAGCTPAEVQAWLGPAIGPRAFEVGDEVREAFVVSDAQASRAFLRLRAGYWLADLFTLARRRLRAFGVSAIHADDICTVSNPHDCYSYRRDRVCGRQAGLVWISTR</sequence>
<name>A0A1J5R243_9ZZZZ</name>
<keyword evidence="6" id="KW-0862">Zinc</keyword>
<evidence type="ECO:0000256" key="7">
    <source>
        <dbReference type="ARBA" id="ARBA00047989"/>
    </source>
</evidence>
<evidence type="ECO:0000256" key="6">
    <source>
        <dbReference type="ARBA" id="ARBA00022833"/>
    </source>
</evidence>
<evidence type="ECO:0000256" key="3">
    <source>
        <dbReference type="ARBA" id="ARBA00022679"/>
    </source>
</evidence>
<dbReference type="NCBIfam" id="TIGR00726">
    <property type="entry name" value="peptidoglycan editing factor PgeF"/>
    <property type="match status" value="1"/>
</dbReference>
<comment type="catalytic activity">
    <reaction evidence="1">
        <text>inosine + phosphate = alpha-D-ribose 1-phosphate + hypoxanthine</text>
        <dbReference type="Rhea" id="RHEA:27646"/>
        <dbReference type="ChEBI" id="CHEBI:17368"/>
        <dbReference type="ChEBI" id="CHEBI:17596"/>
        <dbReference type="ChEBI" id="CHEBI:43474"/>
        <dbReference type="ChEBI" id="CHEBI:57720"/>
        <dbReference type="EC" id="2.4.2.1"/>
    </reaction>
    <physiologicalReaction direction="left-to-right" evidence="1">
        <dbReference type="Rhea" id="RHEA:27647"/>
    </physiologicalReaction>
</comment>
<protein>
    <submittedName>
        <fullName evidence="10">Laccase domain protein YfiH</fullName>
    </submittedName>
</protein>
<organism evidence="10">
    <name type="scientific">mine drainage metagenome</name>
    <dbReference type="NCBI Taxonomy" id="410659"/>
    <lineage>
        <taxon>unclassified sequences</taxon>
        <taxon>metagenomes</taxon>
        <taxon>ecological metagenomes</taxon>
    </lineage>
</organism>
<dbReference type="InterPro" id="IPR038371">
    <property type="entry name" value="Cu_polyphenol_OxRdtase_sf"/>
</dbReference>
<dbReference type="PANTHER" id="PTHR30616">
    <property type="entry name" value="UNCHARACTERIZED PROTEIN YFIH"/>
    <property type="match status" value="1"/>
</dbReference>
<dbReference type="EMBL" id="MLJW01000829">
    <property type="protein sequence ID" value="OIQ82221.1"/>
    <property type="molecule type" value="Genomic_DNA"/>
</dbReference>
<gene>
    <name evidence="10" type="primary">yfiH_8</name>
    <name evidence="10" type="ORF">GALL_360030</name>
</gene>
<proteinExistence type="inferred from homology"/>
<dbReference type="SUPFAM" id="SSF64438">
    <property type="entry name" value="CNF1/YfiH-like putative cysteine hydrolases"/>
    <property type="match status" value="1"/>
</dbReference>
<evidence type="ECO:0000256" key="1">
    <source>
        <dbReference type="ARBA" id="ARBA00000553"/>
    </source>
</evidence>
<dbReference type="GO" id="GO:0017061">
    <property type="term" value="F:S-methyl-5-thioadenosine phosphorylase activity"/>
    <property type="evidence" value="ECO:0007669"/>
    <property type="project" value="UniProtKB-EC"/>
</dbReference>
<dbReference type="InterPro" id="IPR003730">
    <property type="entry name" value="Cu_polyphenol_OxRdtase"/>
</dbReference>
<keyword evidence="5" id="KW-0378">Hydrolase</keyword>
<evidence type="ECO:0000256" key="4">
    <source>
        <dbReference type="ARBA" id="ARBA00022723"/>
    </source>
</evidence>